<evidence type="ECO:0000313" key="2">
    <source>
        <dbReference type="Proteomes" id="UP000006503"/>
    </source>
</evidence>
<sequence>MLARSVGNENLNMMIDTFRFSESVLKPVVNLWVYPQKGRL</sequence>
<dbReference type="KEGG" id="ppx:T1E_1794"/>
<organism evidence="1 2">
    <name type="scientific">Pseudomonas putida (strain DOT-T1E)</name>
    <dbReference type="NCBI Taxonomy" id="1196325"/>
    <lineage>
        <taxon>Bacteria</taxon>
        <taxon>Pseudomonadati</taxon>
        <taxon>Pseudomonadota</taxon>
        <taxon>Gammaproteobacteria</taxon>
        <taxon>Pseudomonadales</taxon>
        <taxon>Pseudomonadaceae</taxon>
        <taxon>Pseudomonas</taxon>
    </lineage>
</organism>
<dbReference type="EMBL" id="CP003734">
    <property type="protein sequence ID" value="AFO47642.1"/>
    <property type="molecule type" value="Genomic_DNA"/>
</dbReference>
<evidence type="ECO:0000313" key="1">
    <source>
        <dbReference type="EMBL" id="AFO47642.1"/>
    </source>
</evidence>
<reference evidence="2" key="1">
    <citation type="journal article" date="2013" name="Microb. Biotechnol.">
        <title>Metabolic potential of the organic-solvent tolerant Pseudomonas putida DOT-T1E deduced from its annotated genome.</title>
        <authorList>
            <person name="Udaondo Z."/>
            <person name="Molina L."/>
            <person name="Daniels C."/>
            <person name="Gomez M.J."/>
            <person name="Molina-Henares M.A."/>
            <person name="Matilla M.A."/>
            <person name="Roca A."/>
            <person name="Fernandez M."/>
            <person name="Duque E."/>
            <person name="Segura A."/>
            <person name="Ramos J.L."/>
        </authorList>
    </citation>
    <scope>NUCLEOTIDE SEQUENCE [LARGE SCALE GENOMIC DNA]</scope>
    <source>
        <strain evidence="2">DOT-T1E</strain>
    </source>
</reference>
<name>I7BU09_PSEPT</name>
<dbReference type="AlphaFoldDB" id="I7BU09"/>
<dbReference type="HOGENOM" id="CLU_3295218_0_0_6"/>
<protein>
    <submittedName>
        <fullName evidence="1">Uncharacterized protein</fullName>
    </submittedName>
</protein>
<accession>I7BU09</accession>
<proteinExistence type="predicted"/>
<dbReference type="Proteomes" id="UP000006503">
    <property type="component" value="Chromosome"/>
</dbReference>
<gene>
    <name evidence="1" type="ordered locus">T1E_1794</name>
</gene>